<protein>
    <recommendedName>
        <fullName evidence="4">DUF2199 domain-containing protein</fullName>
    </recommendedName>
</protein>
<dbReference type="PATRIC" id="fig|1203554.3.peg.329"/>
<accession>S3C453</accession>
<dbReference type="EMBL" id="ATCF01000005">
    <property type="protein sequence ID" value="EPE01043.1"/>
    <property type="molecule type" value="Genomic_DNA"/>
</dbReference>
<sequence>MQPRDLEDVEVDEDMELDDELCRDIQMKLPDCLWQLDYVGRYAAGKFNEDFASLDSGERFLFGVIEVPFTEEAGSFTWGVWAEVAPADHDAYLLSFQSEMAEGRVMAGRIANDIPGSPDAVGARVELVLHADRRPEIRVLEGSLAKLQARGMSLAEHEALDKLLFPEDDIEEETGDEWPEETTVRPTLQ</sequence>
<gene>
    <name evidence="2" type="ORF">HMPREF1476_00352</name>
</gene>
<feature type="region of interest" description="Disordered" evidence="1">
    <location>
        <begin position="169"/>
        <end position="189"/>
    </location>
</feature>
<dbReference type="eggNOG" id="ENOG5031GCK">
    <property type="taxonomic scope" value="Bacteria"/>
</dbReference>
<name>S3C453_9BURK</name>
<keyword evidence="3" id="KW-1185">Reference proteome</keyword>
<dbReference type="InterPro" id="IPR018697">
    <property type="entry name" value="DUF2199"/>
</dbReference>
<evidence type="ECO:0000256" key="1">
    <source>
        <dbReference type="SAM" id="MobiDB-lite"/>
    </source>
</evidence>
<evidence type="ECO:0000313" key="2">
    <source>
        <dbReference type="EMBL" id="EPE01043.1"/>
    </source>
</evidence>
<dbReference type="AlphaFoldDB" id="S3C453"/>
<comment type="caution">
    <text evidence="2">The sequence shown here is derived from an EMBL/GenBank/DDBJ whole genome shotgun (WGS) entry which is preliminary data.</text>
</comment>
<dbReference type="RefSeq" id="WP_016473762.1">
    <property type="nucleotide sequence ID" value="NZ_KE150480.1"/>
</dbReference>
<dbReference type="Proteomes" id="UP000014400">
    <property type="component" value="Unassembled WGS sequence"/>
</dbReference>
<dbReference type="STRING" id="1203554.HMPREF1476_00352"/>
<feature type="compositionally biased region" description="Acidic residues" evidence="1">
    <location>
        <begin position="169"/>
        <end position="180"/>
    </location>
</feature>
<evidence type="ECO:0000313" key="3">
    <source>
        <dbReference type="Proteomes" id="UP000014400"/>
    </source>
</evidence>
<dbReference type="Pfam" id="PF09965">
    <property type="entry name" value="DUF2199"/>
    <property type="match status" value="1"/>
</dbReference>
<dbReference type="HOGENOM" id="CLU_1577698_0_0_4"/>
<organism evidence="2 3">
    <name type="scientific">Sutterella wadsworthensis HGA0223</name>
    <dbReference type="NCBI Taxonomy" id="1203554"/>
    <lineage>
        <taxon>Bacteria</taxon>
        <taxon>Pseudomonadati</taxon>
        <taxon>Pseudomonadota</taxon>
        <taxon>Betaproteobacteria</taxon>
        <taxon>Burkholderiales</taxon>
        <taxon>Sutterellaceae</taxon>
        <taxon>Sutterella</taxon>
    </lineage>
</organism>
<evidence type="ECO:0008006" key="4">
    <source>
        <dbReference type="Google" id="ProtNLM"/>
    </source>
</evidence>
<reference evidence="2 3" key="1">
    <citation type="submission" date="2013-04" db="EMBL/GenBank/DDBJ databases">
        <title>The Genome Sequence of Sutterella wadsworthensis HGA0223.</title>
        <authorList>
            <consortium name="The Broad Institute Genomics Platform"/>
            <person name="Earl A."/>
            <person name="Ward D."/>
            <person name="Feldgarden M."/>
            <person name="Gevers D."/>
            <person name="Schmidt T.M."/>
            <person name="Dover J."/>
            <person name="Dai D."/>
            <person name="Walker B."/>
            <person name="Young S."/>
            <person name="Zeng Q."/>
            <person name="Gargeya S."/>
            <person name="Fitzgerald M."/>
            <person name="Haas B."/>
            <person name="Abouelleil A."/>
            <person name="Allen A.W."/>
            <person name="Alvarado L."/>
            <person name="Arachchi H.M."/>
            <person name="Berlin A.M."/>
            <person name="Chapman S.B."/>
            <person name="Gainer-Dewar J."/>
            <person name="Goldberg J."/>
            <person name="Griggs A."/>
            <person name="Gujja S."/>
            <person name="Hansen M."/>
            <person name="Howarth C."/>
            <person name="Imamovic A."/>
            <person name="Ireland A."/>
            <person name="Larimer J."/>
            <person name="McCowan C."/>
            <person name="Murphy C."/>
            <person name="Pearson M."/>
            <person name="Poon T.W."/>
            <person name="Priest M."/>
            <person name="Roberts A."/>
            <person name="Saif S."/>
            <person name="Shea T."/>
            <person name="Sisk P."/>
            <person name="Sykes S."/>
            <person name="Wortman J."/>
            <person name="Nusbaum C."/>
            <person name="Birren B."/>
        </authorList>
    </citation>
    <scope>NUCLEOTIDE SEQUENCE [LARGE SCALE GENOMIC DNA]</scope>
    <source>
        <strain evidence="2 3">HGA0223</strain>
    </source>
</reference>
<proteinExistence type="predicted"/>
<dbReference type="GeneID" id="64061807"/>